<proteinExistence type="predicted"/>
<name>A0A381NIS0_9ZZZZ</name>
<dbReference type="PANTHER" id="PTHR43056:SF5">
    <property type="entry name" value="PEPTIDASE S9 PROLYL OLIGOPEPTIDASE CATALYTIC DOMAIN-CONTAINING PROTEIN"/>
    <property type="match status" value="1"/>
</dbReference>
<gene>
    <name evidence="2" type="ORF">METZ01_LOCUS7251</name>
</gene>
<accession>A0A381NIS0</accession>
<evidence type="ECO:0000313" key="2">
    <source>
        <dbReference type="EMBL" id="SUZ54397.1"/>
    </source>
</evidence>
<dbReference type="Gene3D" id="2.120.10.30">
    <property type="entry name" value="TolB, C-terminal domain"/>
    <property type="match status" value="1"/>
</dbReference>
<dbReference type="InterPro" id="IPR029058">
    <property type="entry name" value="AB_hydrolase_fold"/>
</dbReference>
<dbReference type="Gene3D" id="3.40.50.1820">
    <property type="entry name" value="alpha/beta hydrolase"/>
    <property type="match status" value="1"/>
</dbReference>
<evidence type="ECO:0000259" key="1">
    <source>
        <dbReference type="Pfam" id="PF00326"/>
    </source>
</evidence>
<sequence>MTPVRTYGSWSSPITAEVVVAGAVGLGEVVVDGDDVWWAESRPDEGGRTVVVRRSSDGSVADMVPAGVDVRTGVHEYGGGAWWVADGVLVHSDRSDERLYRRGADGDPVALTRPPAGRRALRYADGRITPDGRWYVCVRESHATGEGHADPSNELVAVAMDGSLRVEVLVSGPDFVASPRISPNSRRLAWIQWDHPDLPWDDTELWAADLFVDPDSCSLSGSRCLAAEGESFFQPEWHPDGVLHVVTDRDGWWHLYGVDPVDATFHQLTSGEFEIATPQWVFGLARYAFAGDDIWFARREAGADHLAVLGHDGTLDQAPLPMGGGPTTSVGSVVTTGDGIVAVAAGWTTEPTLVAVDRAGFRVLRAPRDLGLDPGWFPQPEALTFPTSGGEVAHAVIHPPTNPDHVGPEGEAPPLLVLAHGGPTGSVRTQLQLAVAYWTSRGFAVADVDYRGSTGYGRTYRHRLRGGWGVLDVDDCVAVARHLVDTGRVDGDRLAIKGGSAGGFTVLAALTFHDVFTAGASRYGVADLAALAADTHKFEARYLDRLVGRWPEDEAVYRERSPIHHVDRLSTPILLLQGSEDAVVPPAQAHLMANALKRRGVPFALIEFPDEGHGFRRAANVVRALEAELAFFADRFGFKPADDLPPLAVEGGGA</sequence>
<dbReference type="Pfam" id="PF00326">
    <property type="entry name" value="Peptidase_S9"/>
    <property type="match status" value="1"/>
</dbReference>
<dbReference type="GO" id="GO:0006508">
    <property type="term" value="P:proteolysis"/>
    <property type="evidence" value="ECO:0007669"/>
    <property type="project" value="InterPro"/>
</dbReference>
<dbReference type="EMBL" id="UINC01000385">
    <property type="protein sequence ID" value="SUZ54397.1"/>
    <property type="molecule type" value="Genomic_DNA"/>
</dbReference>
<protein>
    <recommendedName>
        <fullName evidence="1">Peptidase S9 prolyl oligopeptidase catalytic domain-containing protein</fullName>
    </recommendedName>
</protein>
<organism evidence="2">
    <name type="scientific">marine metagenome</name>
    <dbReference type="NCBI Taxonomy" id="408172"/>
    <lineage>
        <taxon>unclassified sequences</taxon>
        <taxon>metagenomes</taxon>
        <taxon>ecological metagenomes</taxon>
    </lineage>
</organism>
<dbReference type="PANTHER" id="PTHR43056">
    <property type="entry name" value="PEPTIDASE S9 PROLYL OLIGOPEPTIDASE"/>
    <property type="match status" value="1"/>
</dbReference>
<dbReference type="GO" id="GO:0008236">
    <property type="term" value="F:serine-type peptidase activity"/>
    <property type="evidence" value="ECO:0007669"/>
    <property type="project" value="InterPro"/>
</dbReference>
<dbReference type="InterPro" id="IPR011042">
    <property type="entry name" value="6-blade_b-propeller_TolB-like"/>
</dbReference>
<dbReference type="SUPFAM" id="SSF53474">
    <property type="entry name" value="alpha/beta-Hydrolases"/>
    <property type="match status" value="1"/>
</dbReference>
<dbReference type="InterPro" id="IPR050585">
    <property type="entry name" value="Xaa-Pro_dipeptidyl-ppase/CocE"/>
</dbReference>
<feature type="domain" description="Peptidase S9 prolyl oligopeptidase catalytic" evidence="1">
    <location>
        <begin position="433"/>
        <end position="637"/>
    </location>
</feature>
<reference evidence="2" key="1">
    <citation type="submission" date="2018-05" db="EMBL/GenBank/DDBJ databases">
        <authorList>
            <person name="Lanie J.A."/>
            <person name="Ng W.-L."/>
            <person name="Kazmierczak K.M."/>
            <person name="Andrzejewski T.M."/>
            <person name="Davidsen T.M."/>
            <person name="Wayne K.J."/>
            <person name="Tettelin H."/>
            <person name="Glass J.I."/>
            <person name="Rusch D."/>
            <person name="Podicherti R."/>
            <person name="Tsui H.-C.T."/>
            <person name="Winkler M.E."/>
        </authorList>
    </citation>
    <scope>NUCLEOTIDE SEQUENCE</scope>
</reference>
<dbReference type="SUPFAM" id="SSF82171">
    <property type="entry name" value="DPP6 N-terminal domain-like"/>
    <property type="match status" value="1"/>
</dbReference>
<dbReference type="InterPro" id="IPR001375">
    <property type="entry name" value="Peptidase_S9_cat"/>
</dbReference>
<dbReference type="AlphaFoldDB" id="A0A381NIS0"/>